<proteinExistence type="predicted"/>
<organism evidence="1 2">
    <name type="scientific">Vanilla planifolia</name>
    <name type="common">Vanilla</name>
    <dbReference type="NCBI Taxonomy" id="51239"/>
    <lineage>
        <taxon>Eukaryota</taxon>
        <taxon>Viridiplantae</taxon>
        <taxon>Streptophyta</taxon>
        <taxon>Embryophyta</taxon>
        <taxon>Tracheophyta</taxon>
        <taxon>Spermatophyta</taxon>
        <taxon>Magnoliopsida</taxon>
        <taxon>Liliopsida</taxon>
        <taxon>Asparagales</taxon>
        <taxon>Orchidaceae</taxon>
        <taxon>Vanilloideae</taxon>
        <taxon>Vanilleae</taxon>
        <taxon>Vanilla</taxon>
    </lineage>
</organism>
<evidence type="ECO:0000313" key="1">
    <source>
        <dbReference type="EMBL" id="KAG0499505.1"/>
    </source>
</evidence>
<protein>
    <recommendedName>
        <fullName evidence="3">Pectin lyase-like superfamily protein</fullName>
    </recommendedName>
</protein>
<evidence type="ECO:0008006" key="3">
    <source>
        <dbReference type="Google" id="ProtNLM"/>
    </source>
</evidence>
<dbReference type="SUPFAM" id="SSF51126">
    <property type="entry name" value="Pectin lyase-like"/>
    <property type="match status" value="1"/>
</dbReference>
<comment type="caution">
    <text evidence="1">The sequence shown here is derived from an EMBL/GenBank/DDBJ whole genome shotgun (WGS) entry which is preliminary data.</text>
</comment>
<name>A0A835RVV3_VANPL</name>
<dbReference type="Proteomes" id="UP000636800">
    <property type="component" value="Chromosome 1"/>
</dbReference>
<dbReference type="InterPro" id="IPR011050">
    <property type="entry name" value="Pectin_lyase_fold/virulence"/>
</dbReference>
<dbReference type="AlphaFoldDB" id="A0A835RVV3"/>
<gene>
    <name evidence="1" type="ORF">HPP92_004196</name>
</gene>
<reference evidence="1 2" key="1">
    <citation type="journal article" date="2020" name="Nat. Food">
        <title>A phased Vanilla planifolia genome enables genetic improvement of flavour and production.</title>
        <authorList>
            <person name="Hasing T."/>
            <person name="Tang H."/>
            <person name="Brym M."/>
            <person name="Khazi F."/>
            <person name="Huang T."/>
            <person name="Chambers A.H."/>
        </authorList>
    </citation>
    <scope>NUCLEOTIDE SEQUENCE [LARGE SCALE GENOMIC DNA]</scope>
    <source>
        <tissue evidence="1">Leaf</tissue>
    </source>
</reference>
<evidence type="ECO:0000313" key="2">
    <source>
        <dbReference type="Proteomes" id="UP000636800"/>
    </source>
</evidence>
<dbReference type="EMBL" id="JADCNL010000001">
    <property type="protein sequence ID" value="KAG0499505.1"/>
    <property type="molecule type" value="Genomic_DNA"/>
</dbReference>
<dbReference type="GO" id="GO:0004650">
    <property type="term" value="F:polygalacturonase activity"/>
    <property type="evidence" value="ECO:0007669"/>
    <property type="project" value="InterPro"/>
</dbReference>
<dbReference type="PANTHER" id="PTHR33928">
    <property type="entry name" value="POLYGALACTURONASE QRT3"/>
    <property type="match status" value="1"/>
</dbReference>
<accession>A0A835RVV3</accession>
<keyword evidence="2" id="KW-1185">Reference proteome</keyword>
<dbReference type="PANTHER" id="PTHR33928:SF7">
    <property type="entry name" value="POLYGALACTURONASE QRT3"/>
    <property type="match status" value="1"/>
</dbReference>
<sequence>MATSTYSYEYITLSSLMIDANHRAGGISVVNSLRTLIESSYIVHFASKGIWVQDGHETIISRSFLGQHITAGGDPFERSFSGTAIRLDGNDNIVTDVVIFSASIGVLVSGQANTLTGIHCYNKATGLGGTGIYLKAPGLTQTRIVNCYLDYTSIVSEDPVHLLVSGSFFLGDANVVLKSVNGVMKGVSIVNNMFSGNGVGVDNVQLDEKRGMFTAVDQVVVARNSVYGMTSRSTVGRAAVEGNGTRWTVDFGSVLLFPDRIDHVQYTLMAGGSKFPNHVLRNVTKNQVLIESNAAVQATVYVEVDQFGGRAV</sequence>
<dbReference type="OrthoDB" id="8904098at2759"/>
<dbReference type="InterPro" id="IPR039279">
    <property type="entry name" value="QRT3-like"/>
</dbReference>